<dbReference type="Pfam" id="PF09990">
    <property type="entry name" value="DUF2231"/>
    <property type="match status" value="1"/>
</dbReference>
<keyword evidence="1" id="KW-0472">Membrane</keyword>
<keyword evidence="5" id="KW-1185">Reference proteome</keyword>
<evidence type="ECO:0000259" key="2">
    <source>
        <dbReference type="Pfam" id="PF07635"/>
    </source>
</evidence>
<dbReference type="Proteomes" id="UP000095552">
    <property type="component" value="Unassembled WGS sequence"/>
</dbReference>
<comment type="caution">
    <text evidence="4">The sequence shown here is derived from an EMBL/GenBank/DDBJ whole genome shotgun (WGS) entry which is preliminary data.</text>
</comment>
<dbReference type="RefSeq" id="WP_069833903.1">
    <property type="nucleotide sequence ID" value="NZ_MDGQ01000003.1"/>
</dbReference>
<feature type="domain" description="DUF2231" evidence="3">
    <location>
        <begin position="39"/>
        <end position="155"/>
    </location>
</feature>
<feature type="transmembrane region" description="Helical" evidence="1">
    <location>
        <begin position="105"/>
        <end position="123"/>
    </location>
</feature>
<dbReference type="AlphaFoldDB" id="A0A1E5T5D6"/>
<dbReference type="InterPro" id="IPR032675">
    <property type="entry name" value="LRR_dom_sf"/>
</dbReference>
<dbReference type="Pfam" id="PF07635">
    <property type="entry name" value="PSCyt1"/>
    <property type="match status" value="1"/>
</dbReference>
<evidence type="ECO:0000313" key="4">
    <source>
        <dbReference type="EMBL" id="OEK06591.1"/>
    </source>
</evidence>
<feature type="transmembrane region" description="Helical" evidence="1">
    <location>
        <begin position="132"/>
        <end position="152"/>
    </location>
</feature>
<accession>A0A1E5T5D6</accession>
<dbReference type="InterPro" id="IPR011429">
    <property type="entry name" value="Cyt_c_Planctomycete-type"/>
</dbReference>
<dbReference type="EMBL" id="MDGQ01000003">
    <property type="protein sequence ID" value="OEK06591.1"/>
    <property type="molecule type" value="Genomic_DNA"/>
</dbReference>
<evidence type="ECO:0000313" key="5">
    <source>
        <dbReference type="Proteomes" id="UP000095552"/>
    </source>
</evidence>
<feature type="domain" description="Cytochrome C Planctomycete-type" evidence="2">
    <location>
        <begin position="192"/>
        <end position="251"/>
    </location>
</feature>
<dbReference type="Gene3D" id="3.80.10.10">
    <property type="entry name" value="Ribonuclease Inhibitor"/>
    <property type="match status" value="1"/>
</dbReference>
<feature type="transmembrane region" description="Helical" evidence="1">
    <location>
        <begin position="7"/>
        <end position="27"/>
    </location>
</feature>
<reference evidence="4 5" key="1">
    <citation type="submission" date="2016-08" db="EMBL/GenBank/DDBJ databases">
        <title>Draft genome of Fabibacter sp. strain SK-8.</title>
        <authorList>
            <person name="Wong S.-K."/>
            <person name="Hamasaki K."/>
            <person name="Yoshizawa S."/>
        </authorList>
    </citation>
    <scope>NUCLEOTIDE SEQUENCE [LARGE SCALE GENOMIC DNA]</scope>
    <source>
        <strain evidence="4 5">SK-8</strain>
    </source>
</reference>
<keyword evidence="1" id="KW-0812">Transmembrane</keyword>
<protein>
    <submittedName>
        <fullName evidence="4">Uncharacterized protein</fullName>
    </submittedName>
</protein>
<dbReference type="SUPFAM" id="SSF52047">
    <property type="entry name" value="RNI-like"/>
    <property type="match status" value="1"/>
</dbReference>
<dbReference type="PANTHER" id="PTHR35889">
    <property type="entry name" value="CYCLOINULO-OLIGOSACCHARIDE FRUCTANOTRANSFERASE-RELATED"/>
    <property type="match status" value="1"/>
</dbReference>
<feature type="transmembrane region" description="Helical" evidence="1">
    <location>
        <begin position="73"/>
        <end position="93"/>
    </location>
</feature>
<feature type="transmembrane region" description="Helical" evidence="1">
    <location>
        <begin position="39"/>
        <end position="61"/>
    </location>
</feature>
<organism evidence="4 5">
    <name type="scientific">Roseivirga misakiensis</name>
    <dbReference type="NCBI Taxonomy" id="1563681"/>
    <lineage>
        <taxon>Bacteria</taxon>
        <taxon>Pseudomonadati</taxon>
        <taxon>Bacteroidota</taxon>
        <taxon>Cytophagia</taxon>
        <taxon>Cytophagales</taxon>
        <taxon>Roseivirgaceae</taxon>
        <taxon>Roseivirga</taxon>
    </lineage>
</organism>
<dbReference type="OrthoDB" id="713772at2"/>
<dbReference type="InterPro" id="IPR019251">
    <property type="entry name" value="DUF2231_TM"/>
</dbReference>
<gene>
    <name evidence="4" type="ORF">BFP71_02670</name>
</gene>
<dbReference type="PANTHER" id="PTHR35889:SF3">
    <property type="entry name" value="F-BOX DOMAIN-CONTAINING PROTEIN"/>
    <property type="match status" value="1"/>
</dbReference>
<evidence type="ECO:0000256" key="1">
    <source>
        <dbReference type="SAM" id="Phobius"/>
    </source>
</evidence>
<evidence type="ECO:0000259" key="3">
    <source>
        <dbReference type="Pfam" id="PF09990"/>
    </source>
</evidence>
<keyword evidence="1" id="KW-1133">Transmembrane helix</keyword>
<name>A0A1E5T5D6_9BACT</name>
<sequence>MSLKKGLNISLLAGNALLSLLYLVPFAEPPVFFQFVGRLHPLLLHFPLVLLLVAFIFEIYGKRKPNWKEPAEFLLIAGAATAYVSALAGFLLSSGANYSGQTFELHKWLGLTMSWLATILYTGKSYLASKNYYLPLFGVACLVIIVTGHYGASLTHGENFLTEVFEEEPALNLVLDEPVFVQIVQPLLRSKCESCHNPNKLKGSLSLASQEGLLKGGETGAVLIPGDANKSILVSHLLLPSEDEKHMPPKGKPQMTNEEIKMLTWWVDNGASFDKLLNEVPSDDPIQTTLANYFAPEEEIDIDFVSDKELAQLNTTKISVKQIEEDKPYLEVYIGQHDSLTLAEMKTLRRIREQIFSLDLGSSKVDKSILKEVAKYENLNRLYLDNTDVDDNMIGVIKKLDQLDYLNLYGTKVSKKGAAQALKLESLSKLFLWQSQVTETEVDMLQKDFPEIDINGGLSANSDFTKAELNAPQMIYESTFFSDEMIVEIPYSLADTELYYELGADEPKLLDKKEIKLTKSAKLTVFAKKEGWDDSPKTTQAFIKVKPNSLAAKSLQFGPKGAYKAKGIETLFDLTKGSENFRDGQWLGFNGDDMVAKITLSESRTLTSVFISTLDDTGSWIFPPTGLEVWGGTDANNMTKLQTLDITPPEGPEPKHMLIHELAFPAKEVKYLRVIAKNYGNLPEWHPGKDTPAWLFIDEIAFQ</sequence>
<dbReference type="STRING" id="1563681.BFP71_02670"/>
<proteinExistence type="predicted"/>